<evidence type="ECO:0000313" key="2">
    <source>
        <dbReference type="Proteomes" id="UP000015106"/>
    </source>
</evidence>
<proteinExistence type="predicted"/>
<reference evidence="2" key="1">
    <citation type="journal article" date="2013" name="Nature">
        <title>Draft genome of the wheat A-genome progenitor Triticum urartu.</title>
        <authorList>
            <person name="Ling H.Q."/>
            <person name="Zhao S."/>
            <person name="Liu D."/>
            <person name="Wang J."/>
            <person name="Sun H."/>
            <person name="Zhang C."/>
            <person name="Fan H."/>
            <person name="Li D."/>
            <person name="Dong L."/>
            <person name="Tao Y."/>
            <person name="Gao C."/>
            <person name="Wu H."/>
            <person name="Li Y."/>
            <person name="Cui Y."/>
            <person name="Guo X."/>
            <person name="Zheng S."/>
            <person name="Wang B."/>
            <person name="Yu K."/>
            <person name="Liang Q."/>
            <person name="Yang W."/>
            <person name="Lou X."/>
            <person name="Chen J."/>
            <person name="Feng M."/>
            <person name="Jian J."/>
            <person name="Zhang X."/>
            <person name="Luo G."/>
            <person name="Jiang Y."/>
            <person name="Liu J."/>
            <person name="Wang Z."/>
            <person name="Sha Y."/>
            <person name="Zhang B."/>
            <person name="Wu H."/>
            <person name="Tang D."/>
            <person name="Shen Q."/>
            <person name="Xue P."/>
            <person name="Zou S."/>
            <person name="Wang X."/>
            <person name="Liu X."/>
            <person name="Wang F."/>
            <person name="Yang Y."/>
            <person name="An X."/>
            <person name="Dong Z."/>
            <person name="Zhang K."/>
            <person name="Zhang X."/>
            <person name="Luo M.C."/>
            <person name="Dvorak J."/>
            <person name="Tong Y."/>
            <person name="Wang J."/>
            <person name="Yang H."/>
            <person name="Li Z."/>
            <person name="Wang D."/>
            <person name="Zhang A."/>
            <person name="Wang J."/>
        </authorList>
    </citation>
    <scope>NUCLEOTIDE SEQUENCE</scope>
    <source>
        <strain evidence="2">cv. G1812</strain>
    </source>
</reference>
<accession>A0A8R7TUM8</accession>
<reference evidence="1" key="2">
    <citation type="submission" date="2018-03" db="EMBL/GenBank/DDBJ databases">
        <title>The Triticum urartu genome reveals the dynamic nature of wheat genome evolution.</title>
        <authorList>
            <person name="Ling H."/>
            <person name="Ma B."/>
            <person name="Shi X."/>
            <person name="Liu H."/>
            <person name="Dong L."/>
            <person name="Sun H."/>
            <person name="Cao Y."/>
            <person name="Gao Q."/>
            <person name="Zheng S."/>
            <person name="Li Y."/>
            <person name="Yu Y."/>
            <person name="Du H."/>
            <person name="Qi M."/>
            <person name="Li Y."/>
            <person name="Yu H."/>
            <person name="Cui Y."/>
            <person name="Wang N."/>
            <person name="Chen C."/>
            <person name="Wu H."/>
            <person name="Zhao Y."/>
            <person name="Zhang J."/>
            <person name="Li Y."/>
            <person name="Zhou W."/>
            <person name="Zhang B."/>
            <person name="Hu W."/>
            <person name="Eijk M."/>
            <person name="Tang J."/>
            <person name="Witsenboer H."/>
            <person name="Zhao S."/>
            <person name="Li Z."/>
            <person name="Zhang A."/>
            <person name="Wang D."/>
            <person name="Liang C."/>
        </authorList>
    </citation>
    <scope>NUCLEOTIDE SEQUENCE [LARGE SCALE GENOMIC DNA]</scope>
    <source>
        <strain evidence="1">cv. G1812</strain>
    </source>
</reference>
<evidence type="ECO:0000313" key="1">
    <source>
        <dbReference type="EnsemblPlants" id="TuG1812G0300002365.01.T01.cds367623"/>
    </source>
</evidence>
<organism evidence="1 2">
    <name type="scientific">Triticum urartu</name>
    <name type="common">Red wild einkorn</name>
    <name type="synonym">Crithodium urartu</name>
    <dbReference type="NCBI Taxonomy" id="4572"/>
    <lineage>
        <taxon>Eukaryota</taxon>
        <taxon>Viridiplantae</taxon>
        <taxon>Streptophyta</taxon>
        <taxon>Embryophyta</taxon>
        <taxon>Tracheophyta</taxon>
        <taxon>Spermatophyta</taxon>
        <taxon>Magnoliopsida</taxon>
        <taxon>Liliopsida</taxon>
        <taxon>Poales</taxon>
        <taxon>Poaceae</taxon>
        <taxon>BOP clade</taxon>
        <taxon>Pooideae</taxon>
        <taxon>Triticodae</taxon>
        <taxon>Triticeae</taxon>
        <taxon>Triticinae</taxon>
        <taxon>Triticum</taxon>
    </lineage>
</organism>
<sequence>MITDSSGDSRVSPLFIERCKQKFLHICSSIDATYKYSWI</sequence>
<dbReference type="EnsemblPlants" id="TuG1812G0300002365.01.T01">
    <property type="protein sequence ID" value="TuG1812G0300002365.01.T01.cds367623"/>
    <property type="gene ID" value="TuG1812G0300002365.01"/>
</dbReference>
<name>A0A8R7TUM8_TRIUA</name>
<dbReference type="Proteomes" id="UP000015106">
    <property type="component" value="Chromosome 3"/>
</dbReference>
<keyword evidence="2" id="KW-1185">Reference proteome</keyword>
<dbReference type="Gramene" id="TuG1812G0300002365.01.T01">
    <property type="protein sequence ID" value="TuG1812G0300002365.01.T01.cds367623"/>
    <property type="gene ID" value="TuG1812G0300002365.01"/>
</dbReference>
<reference evidence="1" key="3">
    <citation type="submission" date="2022-06" db="UniProtKB">
        <authorList>
            <consortium name="EnsemblPlants"/>
        </authorList>
    </citation>
    <scope>IDENTIFICATION</scope>
</reference>
<dbReference type="AlphaFoldDB" id="A0A8R7TUM8"/>
<protein>
    <submittedName>
        <fullName evidence="1">Uncharacterized protein</fullName>
    </submittedName>
</protein>